<gene>
    <name evidence="1" type="ORF">ACFSQ3_04910</name>
</gene>
<dbReference type="Proteomes" id="UP001597393">
    <property type="component" value="Unassembled WGS sequence"/>
</dbReference>
<proteinExistence type="predicted"/>
<sequence>MLKRAQAIWPSIVFLVSALLCSCDKNVVFDQHSPVKDNYWERDSLAQFDVHIQDAKQKYHLLVDVRHNNFYPYTSLVFDLREQHESGLDTTYNAALQLTKPDGRWTGKSAGNLYHNVHSIQKNYSFPDTGTYHFSIRHLMEDQRLKGVTDIGLKIVTSP</sequence>
<protein>
    <submittedName>
        <fullName evidence="1">Gliding motility lipoprotein GldH</fullName>
    </submittedName>
</protein>
<name>A0ABW5NGP0_9SPHI</name>
<dbReference type="EMBL" id="JBHUMA010000004">
    <property type="protein sequence ID" value="MFD2598284.1"/>
    <property type="molecule type" value="Genomic_DNA"/>
</dbReference>
<dbReference type="PROSITE" id="PS51257">
    <property type="entry name" value="PROKAR_LIPOPROTEIN"/>
    <property type="match status" value="1"/>
</dbReference>
<dbReference type="InterPro" id="IPR020018">
    <property type="entry name" value="Motility-assoc_lipoprot_GldH"/>
</dbReference>
<evidence type="ECO:0000313" key="2">
    <source>
        <dbReference type="Proteomes" id="UP001597393"/>
    </source>
</evidence>
<keyword evidence="2" id="KW-1185">Reference proteome</keyword>
<organism evidence="1 2">
    <name type="scientific">Sphingobacterium corticis</name>
    <dbReference type="NCBI Taxonomy" id="1812823"/>
    <lineage>
        <taxon>Bacteria</taxon>
        <taxon>Pseudomonadati</taxon>
        <taxon>Bacteroidota</taxon>
        <taxon>Sphingobacteriia</taxon>
        <taxon>Sphingobacteriales</taxon>
        <taxon>Sphingobacteriaceae</taxon>
        <taxon>Sphingobacterium</taxon>
    </lineage>
</organism>
<accession>A0ABW5NGP0</accession>
<dbReference type="Pfam" id="PF14109">
    <property type="entry name" value="GldH_lipo"/>
    <property type="match status" value="1"/>
</dbReference>
<reference evidence="2" key="1">
    <citation type="journal article" date="2019" name="Int. J. Syst. Evol. Microbiol.">
        <title>The Global Catalogue of Microorganisms (GCM) 10K type strain sequencing project: providing services to taxonomists for standard genome sequencing and annotation.</title>
        <authorList>
            <consortium name="The Broad Institute Genomics Platform"/>
            <consortium name="The Broad Institute Genome Sequencing Center for Infectious Disease"/>
            <person name="Wu L."/>
            <person name="Ma J."/>
        </authorList>
    </citation>
    <scope>NUCLEOTIDE SEQUENCE [LARGE SCALE GENOMIC DNA]</scope>
    <source>
        <strain evidence="2">KCTC 42248</strain>
    </source>
</reference>
<dbReference type="RefSeq" id="WP_380868060.1">
    <property type="nucleotide sequence ID" value="NZ_JBHUMA010000004.1"/>
</dbReference>
<evidence type="ECO:0000313" key="1">
    <source>
        <dbReference type="EMBL" id="MFD2598284.1"/>
    </source>
</evidence>
<keyword evidence="1" id="KW-0449">Lipoprotein</keyword>
<dbReference type="NCBIfam" id="TIGR03511">
    <property type="entry name" value="GldH_lipo"/>
    <property type="match status" value="1"/>
</dbReference>
<comment type="caution">
    <text evidence="1">The sequence shown here is derived from an EMBL/GenBank/DDBJ whole genome shotgun (WGS) entry which is preliminary data.</text>
</comment>